<dbReference type="Proteomes" id="UP000657918">
    <property type="component" value="Chromosome 16"/>
</dbReference>
<organism evidence="1 2">
    <name type="scientific">Salix dunnii</name>
    <dbReference type="NCBI Taxonomy" id="1413687"/>
    <lineage>
        <taxon>Eukaryota</taxon>
        <taxon>Viridiplantae</taxon>
        <taxon>Streptophyta</taxon>
        <taxon>Embryophyta</taxon>
        <taxon>Tracheophyta</taxon>
        <taxon>Spermatophyta</taxon>
        <taxon>Magnoliopsida</taxon>
        <taxon>eudicotyledons</taxon>
        <taxon>Gunneridae</taxon>
        <taxon>Pentapetalae</taxon>
        <taxon>rosids</taxon>
        <taxon>fabids</taxon>
        <taxon>Malpighiales</taxon>
        <taxon>Salicaceae</taxon>
        <taxon>Saliceae</taxon>
        <taxon>Salix</taxon>
    </lineage>
</organism>
<reference evidence="1 2" key="1">
    <citation type="submission" date="2020-10" db="EMBL/GenBank/DDBJ databases">
        <title>Plant Genome Project.</title>
        <authorList>
            <person name="Zhang R.-G."/>
        </authorList>
    </citation>
    <scope>NUCLEOTIDE SEQUENCE [LARGE SCALE GENOMIC DNA]</scope>
    <source>
        <strain evidence="1">FAFU-HL-1</strain>
        <tissue evidence="1">Leaf</tissue>
    </source>
</reference>
<proteinExistence type="predicted"/>
<dbReference type="EMBL" id="JADGMS010000016">
    <property type="protein sequence ID" value="KAF9665098.1"/>
    <property type="molecule type" value="Genomic_DNA"/>
</dbReference>
<accession>A0A835J7R1</accession>
<keyword evidence="2" id="KW-1185">Reference proteome</keyword>
<name>A0A835J7R1_9ROSI</name>
<protein>
    <submittedName>
        <fullName evidence="1">Uncharacterized protein</fullName>
    </submittedName>
</protein>
<dbReference type="AlphaFoldDB" id="A0A835J7R1"/>
<sequence length="65" mass="7094">MEEEATVVGGVSGEHSLELSLWGKIGLALQIEGDCLRQVPPRPLYKCIAMELYESVTCGTLWASK</sequence>
<gene>
    <name evidence="1" type="ORF">SADUNF_Sadunf16G0086900</name>
</gene>
<evidence type="ECO:0000313" key="2">
    <source>
        <dbReference type="Proteomes" id="UP000657918"/>
    </source>
</evidence>
<comment type="caution">
    <text evidence="1">The sequence shown here is derived from an EMBL/GenBank/DDBJ whole genome shotgun (WGS) entry which is preliminary data.</text>
</comment>
<evidence type="ECO:0000313" key="1">
    <source>
        <dbReference type="EMBL" id="KAF9665098.1"/>
    </source>
</evidence>